<dbReference type="EMBL" id="PITJ01000949">
    <property type="protein sequence ID" value="TBU00621.1"/>
    <property type="molecule type" value="Genomic_DNA"/>
</dbReference>
<organism evidence="2 3">
    <name type="scientific">Hamiltosporidium tvaerminnensis</name>
    <dbReference type="NCBI Taxonomy" id="1176355"/>
    <lineage>
        <taxon>Eukaryota</taxon>
        <taxon>Fungi</taxon>
        <taxon>Fungi incertae sedis</taxon>
        <taxon>Microsporidia</taxon>
        <taxon>Dubosqiidae</taxon>
        <taxon>Hamiltosporidium</taxon>
    </lineage>
</organism>
<sequence length="268" mass="31076">MRSKNDTLKKKKCNMNEPIIYLQPIVLYQITNYNTKYFVLNIYKEICIQGITMSTRGYKNVRIFTQLLTLILILVNTALLVIFFVHKKYFTVEEKINSSLINLEFVYKYTAMLNITLGFFASCCVNSKIKMYMKIYLLTGFFLLAMHLGFLLYTKLEYKNDFSQQFSLQMAQNPSVKYLVMTLLDCTEFGENNCMDKTKSLSSLMIHLYCFITVISFIDNLLLFIMIRVALSMDIAVPLPLPPKIESNVPAGFSTESLRARRVIKEMG</sequence>
<feature type="transmembrane region" description="Helical" evidence="1">
    <location>
        <begin position="206"/>
        <end position="231"/>
    </location>
</feature>
<comment type="caution">
    <text evidence="2">The sequence shown here is derived from an EMBL/GenBank/DDBJ whole genome shotgun (WGS) entry which is preliminary data.</text>
</comment>
<feature type="transmembrane region" description="Helical" evidence="1">
    <location>
        <begin position="105"/>
        <end position="123"/>
    </location>
</feature>
<keyword evidence="1" id="KW-0472">Membrane</keyword>
<dbReference type="VEuPathDB" id="MicrosporidiaDB:CWI37_0949p0040"/>
<evidence type="ECO:0000256" key="1">
    <source>
        <dbReference type="SAM" id="Phobius"/>
    </source>
</evidence>
<protein>
    <submittedName>
        <fullName evidence="2">Uncharacterized protein</fullName>
    </submittedName>
</protein>
<proteinExistence type="predicted"/>
<keyword evidence="1" id="KW-0812">Transmembrane</keyword>
<dbReference type="AlphaFoldDB" id="A0A4Q9L1F4"/>
<gene>
    <name evidence="2" type="ORF">CWI37_0949p0040</name>
</gene>
<keyword evidence="1" id="KW-1133">Transmembrane helix</keyword>
<feature type="transmembrane region" description="Helical" evidence="1">
    <location>
        <begin position="63"/>
        <end position="85"/>
    </location>
</feature>
<name>A0A4Q9L1F4_9MICR</name>
<dbReference type="Proteomes" id="UP000292362">
    <property type="component" value="Unassembled WGS sequence"/>
</dbReference>
<reference evidence="2 3" key="1">
    <citation type="submission" date="2017-12" db="EMBL/GenBank/DDBJ databases">
        <authorList>
            <person name="Pombert J.-F."/>
            <person name="Haag K.L."/>
            <person name="Ebert D."/>
        </authorList>
    </citation>
    <scope>NUCLEOTIDE SEQUENCE [LARGE SCALE GENOMIC DNA]</scope>
    <source>
        <strain evidence="2">FI-OER-3-3</strain>
    </source>
</reference>
<accession>A0A4Q9L1F4</accession>
<feature type="transmembrane region" description="Helical" evidence="1">
    <location>
        <begin position="135"/>
        <end position="153"/>
    </location>
</feature>
<evidence type="ECO:0000313" key="3">
    <source>
        <dbReference type="Proteomes" id="UP000292362"/>
    </source>
</evidence>
<evidence type="ECO:0000313" key="2">
    <source>
        <dbReference type="EMBL" id="TBU00621.1"/>
    </source>
</evidence>